<dbReference type="InterPro" id="IPR036286">
    <property type="entry name" value="LexA/Signal_pep-like_sf"/>
</dbReference>
<dbReference type="PANTHER" id="PTHR43390">
    <property type="entry name" value="SIGNAL PEPTIDASE I"/>
    <property type="match status" value="1"/>
</dbReference>
<keyword evidence="7" id="KW-0645">Protease</keyword>
<dbReference type="GO" id="GO:0016020">
    <property type="term" value="C:membrane"/>
    <property type="evidence" value="ECO:0007669"/>
    <property type="project" value="UniProtKB-SubCell"/>
</dbReference>
<dbReference type="EMBL" id="LR134313">
    <property type="protein sequence ID" value="VEE98938.1"/>
    <property type="molecule type" value="Genomic_DNA"/>
</dbReference>
<dbReference type="InterPro" id="IPR019533">
    <property type="entry name" value="Peptidase_S26"/>
</dbReference>
<dbReference type="GO" id="GO:0009003">
    <property type="term" value="F:signal peptidase activity"/>
    <property type="evidence" value="ECO:0007669"/>
    <property type="project" value="UniProtKB-EC"/>
</dbReference>
<keyword evidence="5 7" id="KW-0378">Hydrolase</keyword>
<dbReference type="PRINTS" id="PR00727">
    <property type="entry name" value="LEADERPTASE"/>
</dbReference>
<dbReference type="PANTHER" id="PTHR43390:SF1">
    <property type="entry name" value="CHLOROPLAST PROCESSING PEPTIDASE"/>
    <property type="match status" value="1"/>
</dbReference>
<evidence type="ECO:0000256" key="5">
    <source>
        <dbReference type="ARBA" id="ARBA00022801"/>
    </source>
</evidence>
<evidence type="ECO:0000256" key="6">
    <source>
        <dbReference type="PIRSR" id="PIRSR600223-1"/>
    </source>
</evidence>
<evidence type="ECO:0000256" key="1">
    <source>
        <dbReference type="ARBA" id="ARBA00000677"/>
    </source>
</evidence>
<evidence type="ECO:0000256" key="7">
    <source>
        <dbReference type="RuleBase" id="RU362042"/>
    </source>
</evidence>
<dbReference type="EC" id="3.4.21.89" evidence="3 7"/>
<dbReference type="Proteomes" id="UP000279284">
    <property type="component" value="Chromosome"/>
</dbReference>
<dbReference type="SUPFAM" id="SSF51306">
    <property type="entry name" value="LexA/Signal peptidase"/>
    <property type="match status" value="1"/>
</dbReference>
<comment type="caution">
    <text evidence="7">Lacks conserved residue(s) required for the propagation of feature annotation.</text>
</comment>
<dbReference type="CDD" id="cd06530">
    <property type="entry name" value="S26_SPase_I"/>
    <property type="match status" value="1"/>
</dbReference>
<keyword evidence="7" id="KW-0812">Transmembrane</keyword>
<name>A0A448D4Z4_9NEIS</name>
<evidence type="ECO:0000313" key="9">
    <source>
        <dbReference type="EMBL" id="VEE98938.1"/>
    </source>
</evidence>
<dbReference type="AlphaFoldDB" id="A0A448D4Z4"/>
<dbReference type="PROSITE" id="PS00761">
    <property type="entry name" value="SPASE_I_3"/>
    <property type="match status" value="1"/>
</dbReference>
<accession>A0A448D4Z4</accession>
<evidence type="ECO:0000313" key="10">
    <source>
        <dbReference type="Proteomes" id="UP000279284"/>
    </source>
</evidence>
<dbReference type="GO" id="GO:0004252">
    <property type="term" value="F:serine-type endopeptidase activity"/>
    <property type="evidence" value="ECO:0007669"/>
    <property type="project" value="InterPro"/>
</dbReference>
<keyword evidence="7" id="KW-0472">Membrane</keyword>
<dbReference type="RefSeq" id="WP_085416778.1">
    <property type="nucleotide sequence ID" value="NZ_CAUJPY010000014.1"/>
</dbReference>
<dbReference type="STRING" id="493.BWD07_07715"/>
<evidence type="ECO:0000256" key="3">
    <source>
        <dbReference type="ARBA" id="ARBA00013208"/>
    </source>
</evidence>
<keyword evidence="10" id="KW-1185">Reference proteome</keyword>
<dbReference type="Gene3D" id="2.10.109.10">
    <property type="entry name" value="Umud Fragment, subunit A"/>
    <property type="match status" value="1"/>
</dbReference>
<dbReference type="OrthoDB" id="9815782at2"/>
<reference evidence="9 10" key="1">
    <citation type="submission" date="2018-12" db="EMBL/GenBank/DDBJ databases">
        <authorList>
            <consortium name="Pathogen Informatics"/>
        </authorList>
    </citation>
    <scope>NUCLEOTIDE SEQUENCE [LARGE SCALE GENOMIC DNA]</scope>
    <source>
        <strain evidence="9 10">NCTC10296</strain>
    </source>
</reference>
<dbReference type="PROSITE" id="PS00760">
    <property type="entry name" value="SPASE_I_2"/>
    <property type="match status" value="1"/>
</dbReference>
<comment type="catalytic activity">
    <reaction evidence="1 7">
        <text>Cleavage of hydrophobic, N-terminal signal or leader sequences from secreted and periplasmic proteins.</text>
        <dbReference type="EC" id="3.4.21.89"/>
    </reaction>
</comment>
<evidence type="ECO:0000259" key="8">
    <source>
        <dbReference type="Pfam" id="PF10502"/>
    </source>
</evidence>
<proteinExistence type="inferred from homology"/>
<protein>
    <recommendedName>
        <fullName evidence="4 7">Signal peptidase I</fullName>
        <ecNumber evidence="3 7">3.4.21.89</ecNumber>
    </recommendedName>
</protein>
<dbReference type="Pfam" id="PF10502">
    <property type="entry name" value="Peptidase_S26"/>
    <property type="match status" value="1"/>
</dbReference>
<feature type="active site" evidence="6">
    <location>
        <position position="182"/>
    </location>
</feature>
<feature type="domain" description="Peptidase S26" evidence="8">
    <location>
        <begin position="98"/>
        <end position="317"/>
    </location>
</feature>
<evidence type="ECO:0000256" key="4">
    <source>
        <dbReference type="ARBA" id="ARBA00019232"/>
    </source>
</evidence>
<dbReference type="KEGG" id="nci:NCTC10296_00087"/>
<dbReference type="InterPro" id="IPR019757">
    <property type="entry name" value="Pept_S26A_signal_pept_1_Lys-AS"/>
</dbReference>
<evidence type="ECO:0000256" key="2">
    <source>
        <dbReference type="ARBA" id="ARBA00009370"/>
    </source>
</evidence>
<keyword evidence="7" id="KW-1133">Transmembrane helix</keyword>
<dbReference type="InterPro" id="IPR000223">
    <property type="entry name" value="Pept_S26A_signal_pept_1"/>
</dbReference>
<feature type="transmembrane region" description="Helical" evidence="7">
    <location>
        <begin position="96"/>
        <end position="117"/>
    </location>
</feature>
<sequence>MVNQWVVMAALALVVGGVLYAASDKERNIKGEWSNGLQWGYLLMMVGVFGLLAAMMSFTAVLLIFVLFTGVIWVWHKLTSKWAPEVSERISDDNHFRDYMSGFFPIILLVFVLRTFIAEPFQIPSSSMRPGLVVGDFILVKKSSYGIRVPILNTVLIPTGQVERGDVVVFNYPEDNSINYIKRAIGVPGDVVEYRNKTLFVNGEEVEAKSEGLYHYQENTPFGLQEVQADQYEERLNGREYQTLRINGNPAFSPSHVRANFAYRENCDYSRDGSWFRCKVPEGNYFVLGDNRDASEDSRYWGFVDDKLLVGKAFFIWLNFSDRSRIGTSIK</sequence>
<dbReference type="GO" id="GO:0006465">
    <property type="term" value="P:signal peptide processing"/>
    <property type="evidence" value="ECO:0007669"/>
    <property type="project" value="InterPro"/>
</dbReference>
<dbReference type="NCBIfam" id="TIGR02227">
    <property type="entry name" value="sigpep_I_bact"/>
    <property type="match status" value="1"/>
</dbReference>
<dbReference type="InterPro" id="IPR019758">
    <property type="entry name" value="Pept_S26A_signal_pept_1_CS"/>
</dbReference>
<feature type="active site" evidence="6">
    <location>
        <position position="127"/>
    </location>
</feature>
<organism evidence="9 10">
    <name type="scientific">Neisseria canis</name>
    <dbReference type="NCBI Taxonomy" id="493"/>
    <lineage>
        <taxon>Bacteria</taxon>
        <taxon>Pseudomonadati</taxon>
        <taxon>Pseudomonadota</taxon>
        <taxon>Betaproteobacteria</taxon>
        <taxon>Neisseriales</taxon>
        <taxon>Neisseriaceae</taxon>
        <taxon>Neisseria</taxon>
    </lineage>
</organism>
<comment type="subcellular location">
    <subcellularLocation>
        <location evidence="7">Membrane</location>
        <topology evidence="7">Single-pass type II membrane protein</topology>
    </subcellularLocation>
</comment>
<feature type="transmembrane region" description="Helical" evidence="7">
    <location>
        <begin position="45"/>
        <end position="75"/>
    </location>
</feature>
<comment type="similarity">
    <text evidence="2 7">Belongs to the peptidase S26 family.</text>
</comment>
<gene>
    <name evidence="9" type="primary">lepB</name>
    <name evidence="9" type="ORF">NCTC10296_00087</name>
</gene>